<feature type="transmembrane region" description="Helical" evidence="4">
    <location>
        <begin position="295"/>
        <end position="316"/>
    </location>
</feature>
<keyword evidence="3 4" id="KW-0472">Membrane</keyword>
<evidence type="ECO:0000256" key="3">
    <source>
        <dbReference type="ARBA" id="ARBA00023136"/>
    </source>
</evidence>
<dbReference type="RefSeq" id="WP_207688985.1">
    <property type="nucleotide sequence ID" value="NZ_CP061799.1"/>
</dbReference>
<accession>A0A975BD71</accession>
<dbReference type="AlphaFoldDB" id="A0A975BD71"/>
<feature type="transmembrane region" description="Helical" evidence="4">
    <location>
        <begin position="78"/>
        <end position="96"/>
    </location>
</feature>
<dbReference type="Proteomes" id="UP000663720">
    <property type="component" value="Chromosome"/>
</dbReference>
<protein>
    <submittedName>
        <fullName evidence="5">Major facilitator superfamily transporter</fullName>
    </submittedName>
</protein>
<gene>
    <name evidence="5" type="ORF">dnl_55620</name>
</gene>
<feature type="transmembrane region" description="Helical" evidence="4">
    <location>
        <begin position="271"/>
        <end position="289"/>
    </location>
</feature>
<feature type="transmembrane region" description="Helical" evidence="4">
    <location>
        <begin position="12"/>
        <end position="30"/>
    </location>
</feature>
<reference evidence="5" key="1">
    <citation type="journal article" date="2021" name="Microb. Physiol.">
        <title>Proteogenomic Insights into the Physiology of Marine, Sulfate-Reducing, Filamentous Desulfonema limicola and Desulfonema magnum.</title>
        <authorList>
            <person name="Schnaars V."/>
            <person name="Wohlbrand L."/>
            <person name="Scheve S."/>
            <person name="Hinrichs C."/>
            <person name="Reinhardt R."/>
            <person name="Rabus R."/>
        </authorList>
    </citation>
    <scope>NUCLEOTIDE SEQUENCE</scope>
    <source>
        <strain evidence="5">5ac10</strain>
    </source>
</reference>
<dbReference type="InterPro" id="IPR011701">
    <property type="entry name" value="MFS"/>
</dbReference>
<dbReference type="KEGG" id="dli:dnl_55620"/>
<dbReference type="InterPro" id="IPR052528">
    <property type="entry name" value="Sugar_transport-like"/>
</dbReference>
<keyword evidence="1 4" id="KW-0812">Transmembrane</keyword>
<organism evidence="5 6">
    <name type="scientific">Desulfonema limicola</name>
    <dbReference type="NCBI Taxonomy" id="45656"/>
    <lineage>
        <taxon>Bacteria</taxon>
        <taxon>Pseudomonadati</taxon>
        <taxon>Thermodesulfobacteriota</taxon>
        <taxon>Desulfobacteria</taxon>
        <taxon>Desulfobacterales</taxon>
        <taxon>Desulfococcaceae</taxon>
        <taxon>Desulfonema</taxon>
    </lineage>
</organism>
<evidence type="ECO:0000313" key="5">
    <source>
        <dbReference type="EMBL" id="QTA83168.1"/>
    </source>
</evidence>
<evidence type="ECO:0000256" key="4">
    <source>
        <dbReference type="SAM" id="Phobius"/>
    </source>
</evidence>
<sequence length="379" mass="43208">MKNISLIKQNPMYRYLMFLTIASAVGLQAWRTLFDNFAVNVAGLEGNHIGIIQSIREIPGFLTFLVIYVILIIKEHRLSALSVLLMGAGIAVTGVFPTYYGIITTTFLMSLGFHYYETTNQSLTLQYFDRYSSPWVFGKLRSLNAGSNIVIGLMIYLIVPVFTYTQIYILIGTLVIAVSFWAFLQDPCDKELIPQHRKMIIKKDYWLFYFLTLMSGARRQIFVAFAVFLLVKKFQFTVQELTLLFILNNLVNFFLSPLIGRLIIRFGERKVLSIEYFSLIFVFLAYAFFDSKSAMAILYILDHIFFNFAIAIRTYFQKVGDPRDIGPSMAVGFTINHIAAVIFPVIGGFLWIVDYRIPFVIGAGMSLISLGAVQKIKIT</sequence>
<evidence type="ECO:0000256" key="1">
    <source>
        <dbReference type="ARBA" id="ARBA00022692"/>
    </source>
</evidence>
<dbReference type="GO" id="GO:0022857">
    <property type="term" value="F:transmembrane transporter activity"/>
    <property type="evidence" value="ECO:0007669"/>
    <property type="project" value="InterPro"/>
</dbReference>
<feature type="transmembrane region" description="Helical" evidence="4">
    <location>
        <begin position="50"/>
        <end position="71"/>
    </location>
</feature>
<keyword evidence="2 4" id="KW-1133">Transmembrane helix</keyword>
<evidence type="ECO:0000313" key="6">
    <source>
        <dbReference type="Proteomes" id="UP000663720"/>
    </source>
</evidence>
<feature type="transmembrane region" description="Helical" evidence="4">
    <location>
        <begin position="243"/>
        <end position="264"/>
    </location>
</feature>
<evidence type="ECO:0000256" key="2">
    <source>
        <dbReference type="ARBA" id="ARBA00022989"/>
    </source>
</evidence>
<dbReference type="SUPFAM" id="SSF103473">
    <property type="entry name" value="MFS general substrate transporter"/>
    <property type="match status" value="1"/>
</dbReference>
<feature type="transmembrane region" description="Helical" evidence="4">
    <location>
        <begin position="165"/>
        <end position="184"/>
    </location>
</feature>
<dbReference type="PANTHER" id="PTHR23526">
    <property type="entry name" value="INTEGRAL MEMBRANE TRANSPORT PROTEIN-RELATED"/>
    <property type="match status" value="1"/>
</dbReference>
<dbReference type="InterPro" id="IPR036259">
    <property type="entry name" value="MFS_trans_sf"/>
</dbReference>
<dbReference type="EMBL" id="CP061799">
    <property type="protein sequence ID" value="QTA83168.1"/>
    <property type="molecule type" value="Genomic_DNA"/>
</dbReference>
<dbReference type="Gene3D" id="1.20.1250.20">
    <property type="entry name" value="MFS general substrate transporter like domains"/>
    <property type="match status" value="1"/>
</dbReference>
<name>A0A975BD71_9BACT</name>
<dbReference type="Pfam" id="PF07690">
    <property type="entry name" value="MFS_1"/>
    <property type="match status" value="1"/>
</dbReference>
<proteinExistence type="predicted"/>
<feature type="transmembrane region" description="Helical" evidence="4">
    <location>
        <begin position="205"/>
        <end position="231"/>
    </location>
</feature>
<feature type="transmembrane region" description="Helical" evidence="4">
    <location>
        <begin position="357"/>
        <end position="373"/>
    </location>
</feature>
<dbReference type="PANTHER" id="PTHR23526:SF4">
    <property type="entry name" value="INTEGRAL MEMBRANE TRANSPORT PROTEIN"/>
    <property type="match status" value="1"/>
</dbReference>
<feature type="transmembrane region" description="Helical" evidence="4">
    <location>
        <begin position="328"/>
        <end position="351"/>
    </location>
</feature>
<keyword evidence="6" id="KW-1185">Reference proteome</keyword>